<dbReference type="InterPro" id="IPR001626">
    <property type="entry name" value="ABC_TroCD"/>
</dbReference>
<dbReference type="Pfam" id="PF00950">
    <property type="entry name" value="ABC-3"/>
    <property type="match status" value="1"/>
</dbReference>
<dbReference type="CDD" id="cd06550">
    <property type="entry name" value="TM_ABC_iron-siderophores_like"/>
    <property type="match status" value="1"/>
</dbReference>
<accession>A0A1I3KJ92</accession>
<protein>
    <submittedName>
        <fullName evidence="8">Zinc transport system permease protein</fullName>
    </submittedName>
</protein>
<keyword evidence="3 6" id="KW-0812">Transmembrane</keyword>
<keyword evidence="5 7" id="KW-0472">Membrane</keyword>
<keyword evidence="9" id="KW-1185">Reference proteome</keyword>
<dbReference type="SUPFAM" id="SSF81345">
    <property type="entry name" value="ABC transporter involved in vitamin B12 uptake, BtuC"/>
    <property type="match status" value="1"/>
</dbReference>
<organism evidence="8 9">
    <name type="scientific">Thermoflavimicrobium dichotomicum</name>
    <dbReference type="NCBI Taxonomy" id="46223"/>
    <lineage>
        <taxon>Bacteria</taxon>
        <taxon>Bacillati</taxon>
        <taxon>Bacillota</taxon>
        <taxon>Bacilli</taxon>
        <taxon>Bacillales</taxon>
        <taxon>Thermoactinomycetaceae</taxon>
        <taxon>Thermoflavimicrobium</taxon>
    </lineage>
</organism>
<dbReference type="OrthoDB" id="9798540at2"/>
<dbReference type="InterPro" id="IPR037294">
    <property type="entry name" value="ABC_BtuC-like"/>
</dbReference>
<dbReference type="PANTHER" id="PTHR30477:SF22">
    <property type="entry name" value="METAL ABC TRANSPORTER PERMEASE"/>
    <property type="match status" value="1"/>
</dbReference>
<evidence type="ECO:0000256" key="2">
    <source>
        <dbReference type="ARBA" id="ARBA00008034"/>
    </source>
</evidence>
<evidence type="ECO:0000256" key="4">
    <source>
        <dbReference type="ARBA" id="ARBA00022989"/>
    </source>
</evidence>
<name>A0A1I3KJ92_9BACL</name>
<reference evidence="8 9" key="1">
    <citation type="submission" date="2016-10" db="EMBL/GenBank/DDBJ databases">
        <authorList>
            <person name="de Groot N.N."/>
        </authorList>
    </citation>
    <scope>NUCLEOTIDE SEQUENCE [LARGE SCALE GENOMIC DNA]</scope>
    <source>
        <strain evidence="8 9">DSM 44778</strain>
    </source>
</reference>
<dbReference type="Gene3D" id="1.10.3470.10">
    <property type="entry name" value="ABC transporter involved in vitamin B12 uptake, BtuC"/>
    <property type="match status" value="1"/>
</dbReference>
<comment type="subcellular location">
    <subcellularLocation>
        <location evidence="6">Cell membrane</location>
        <topology evidence="6">Multi-pass membrane protein</topology>
    </subcellularLocation>
    <subcellularLocation>
        <location evidence="1">Membrane</location>
        <topology evidence="1">Multi-pass membrane protein</topology>
    </subcellularLocation>
</comment>
<feature type="transmembrane region" description="Helical" evidence="7">
    <location>
        <begin position="256"/>
        <end position="274"/>
    </location>
</feature>
<keyword evidence="4 7" id="KW-1133">Transmembrane helix</keyword>
<evidence type="ECO:0000256" key="5">
    <source>
        <dbReference type="ARBA" id="ARBA00023136"/>
    </source>
</evidence>
<feature type="transmembrane region" description="Helical" evidence="7">
    <location>
        <begin position="230"/>
        <end position="250"/>
    </location>
</feature>
<feature type="transmembrane region" description="Helical" evidence="7">
    <location>
        <begin position="17"/>
        <end position="37"/>
    </location>
</feature>
<dbReference type="EMBL" id="FORR01000001">
    <property type="protein sequence ID" value="SFI72553.1"/>
    <property type="molecule type" value="Genomic_DNA"/>
</dbReference>
<dbReference type="GO" id="GO:0055085">
    <property type="term" value="P:transmembrane transport"/>
    <property type="evidence" value="ECO:0007669"/>
    <property type="project" value="InterPro"/>
</dbReference>
<gene>
    <name evidence="8" type="ORF">SAMN05421852_101482</name>
</gene>
<dbReference type="GO" id="GO:0010043">
    <property type="term" value="P:response to zinc ion"/>
    <property type="evidence" value="ECO:0007669"/>
    <property type="project" value="TreeGrafter"/>
</dbReference>
<evidence type="ECO:0000256" key="1">
    <source>
        <dbReference type="ARBA" id="ARBA00004141"/>
    </source>
</evidence>
<feature type="transmembrane region" description="Helical" evidence="7">
    <location>
        <begin position="42"/>
        <end position="61"/>
    </location>
</feature>
<keyword evidence="6" id="KW-0813">Transport</keyword>
<dbReference type="GO" id="GO:0043190">
    <property type="term" value="C:ATP-binding cassette (ABC) transporter complex"/>
    <property type="evidence" value="ECO:0007669"/>
    <property type="project" value="InterPro"/>
</dbReference>
<dbReference type="STRING" id="46223.SAMN05421852_101482"/>
<feature type="transmembrane region" description="Helical" evidence="7">
    <location>
        <begin position="144"/>
        <end position="162"/>
    </location>
</feature>
<comment type="similarity">
    <text evidence="2 6">Belongs to the ABC-3 integral membrane protein family.</text>
</comment>
<evidence type="ECO:0000256" key="3">
    <source>
        <dbReference type="ARBA" id="ARBA00022692"/>
    </source>
</evidence>
<evidence type="ECO:0000256" key="6">
    <source>
        <dbReference type="RuleBase" id="RU003943"/>
    </source>
</evidence>
<dbReference type="AlphaFoldDB" id="A0A1I3KJ92"/>
<feature type="transmembrane region" description="Helical" evidence="7">
    <location>
        <begin position="203"/>
        <end position="223"/>
    </location>
</feature>
<evidence type="ECO:0000256" key="7">
    <source>
        <dbReference type="SAM" id="Phobius"/>
    </source>
</evidence>
<feature type="transmembrane region" description="Helical" evidence="7">
    <location>
        <begin position="174"/>
        <end position="197"/>
    </location>
</feature>
<evidence type="ECO:0000313" key="9">
    <source>
        <dbReference type="Proteomes" id="UP000199545"/>
    </source>
</evidence>
<feature type="transmembrane region" description="Helical" evidence="7">
    <location>
        <begin position="101"/>
        <end position="124"/>
    </location>
</feature>
<feature type="transmembrane region" description="Helical" evidence="7">
    <location>
        <begin position="67"/>
        <end position="89"/>
    </location>
</feature>
<proteinExistence type="inferred from homology"/>
<dbReference type="PANTHER" id="PTHR30477">
    <property type="entry name" value="ABC-TRANSPORTER METAL-BINDING PROTEIN"/>
    <property type="match status" value="1"/>
</dbReference>
<sequence>MLREIAEMLQFEFMQRALIAGVIVGFICPLIGIFLVVRRLSLIAEALSHVSLSGVATGLFLQKEWGWLVGIHPVYVGMLFSVIGSLFVEKMRKLYHSYQELALPILLSGGMGIGVVLISAAGGFNADVAGYLFGSIVAVKEEQLTTVAMIGIMVSLFVFVFYKQLFSLSFDEENAILTGIPHRVVNLVFIVMVGLVISSAIQVVGILLVSSLITLPVAVSLQIANSFRQAIIYAIIFAEIAVLIGFFAAYSLNLASGGAIVLVSVLIWLMVVMFKRIRLIFNRKGFRRE</sequence>
<evidence type="ECO:0000313" key="8">
    <source>
        <dbReference type="EMBL" id="SFI72553.1"/>
    </source>
</evidence>
<dbReference type="Proteomes" id="UP000199545">
    <property type="component" value="Unassembled WGS sequence"/>
</dbReference>